<feature type="transmembrane region" description="Helical" evidence="13">
    <location>
        <begin position="132"/>
        <end position="151"/>
    </location>
</feature>
<gene>
    <name evidence="14" type="ORF">KIH27_03645</name>
</gene>
<evidence type="ECO:0000256" key="10">
    <source>
        <dbReference type="ARBA" id="ARBA00023209"/>
    </source>
</evidence>
<dbReference type="Pfam" id="PF01066">
    <property type="entry name" value="CDP-OH_P_transf"/>
    <property type="match status" value="1"/>
</dbReference>
<sequence length="207" mass="21967">MAAGSGSDAIPDRVLTVPNAISAARLVLIAIFLFQLLVLRADGWAVATLMLSGASDWADGKLARVLGQSSRLGALLDPAIDRIYMAAVPIAFGLRDLVPWWIVAAVLGRDALLAVTLPVLRGRGLTALPVTYIGKAGTFALMSAFPLILLGGFDAQWSRVVLAFGWAFLIWGLGMYLWALVLYLAQVTLVVRRLPKVARDAAGVADG</sequence>
<dbReference type="RefSeq" id="WP_214091562.1">
    <property type="nucleotide sequence ID" value="NZ_JAHCLR010000004.1"/>
</dbReference>
<dbReference type="Proteomes" id="UP001519535">
    <property type="component" value="Unassembled WGS sequence"/>
</dbReference>
<dbReference type="InterPro" id="IPR048254">
    <property type="entry name" value="CDP_ALCOHOL_P_TRANSF_CS"/>
</dbReference>
<evidence type="ECO:0000256" key="12">
    <source>
        <dbReference type="RuleBase" id="RU003750"/>
    </source>
</evidence>
<dbReference type="Gene3D" id="1.20.120.1760">
    <property type="match status" value="1"/>
</dbReference>
<keyword evidence="5 12" id="KW-0808">Transferase</keyword>
<feature type="transmembrane region" description="Helical" evidence="13">
    <location>
        <begin position="163"/>
        <end position="185"/>
    </location>
</feature>
<keyword evidence="9 13" id="KW-0472">Membrane</keyword>
<dbReference type="PANTHER" id="PTHR14269:SF62">
    <property type="entry name" value="CDP-DIACYLGLYCEROL--GLYCEROL-3-PHOSPHATE 3-PHOSPHATIDYLTRANSFERASE 1, CHLOROPLASTIC"/>
    <property type="match status" value="1"/>
</dbReference>
<keyword evidence="15" id="KW-1185">Reference proteome</keyword>
<comment type="caution">
    <text evidence="14">The sequence shown here is derived from an EMBL/GenBank/DDBJ whole genome shotgun (WGS) entry which is preliminary data.</text>
</comment>
<evidence type="ECO:0000256" key="9">
    <source>
        <dbReference type="ARBA" id="ARBA00023136"/>
    </source>
</evidence>
<proteinExistence type="inferred from homology"/>
<evidence type="ECO:0000256" key="6">
    <source>
        <dbReference type="ARBA" id="ARBA00022692"/>
    </source>
</evidence>
<evidence type="ECO:0000256" key="5">
    <source>
        <dbReference type="ARBA" id="ARBA00022679"/>
    </source>
</evidence>
<dbReference type="InterPro" id="IPR004570">
    <property type="entry name" value="Phosphatidylglycerol_P_synth"/>
</dbReference>
<dbReference type="InterPro" id="IPR000462">
    <property type="entry name" value="CDP-OH_P_trans"/>
</dbReference>
<evidence type="ECO:0000256" key="1">
    <source>
        <dbReference type="ARBA" id="ARBA00004141"/>
    </source>
</evidence>
<keyword evidence="11" id="KW-1208">Phospholipid metabolism</keyword>
<keyword evidence="4" id="KW-0444">Lipid biosynthesis</keyword>
<evidence type="ECO:0000313" key="15">
    <source>
        <dbReference type="Proteomes" id="UP001519535"/>
    </source>
</evidence>
<keyword evidence="7 13" id="KW-1133">Transmembrane helix</keyword>
<protein>
    <submittedName>
        <fullName evidence="14">CDP-alcohol phosphatidyltransferase family protein</fullName>
    </submittedName>
</protein>
<dbReference type="PANTHER" id="PTHR14269">
    <property type="entry name" value="CDP-DIACYLGLYCEROL--GLYCEROL-3-PHOSPHATE 3-PHOSPHATIDYLTRANSFERASE-RELATED"/>
    <property type="match status" value="1"/>
</dbReference>
<name>A0ABS5REG4_9MYCO</name>
<evidence type="ECO:0000313" key="14">
    <source>
        <dbReference type="EMBL" id="MBS9532678.1"/>
    </source>
</evidence>
<reference evidence="14 15" key="1">
    <citation type="submission" date="2021-05" db="EMBL/GenBank/DDBJ databases">
        <title>Mycobacterium acidophilum sp. nov., an extremely acid-tolerant member of the genus Mycobacterium.</title>
        <authorList>
            <person name="Xia J."/>
        </authorList>
    </citation>
    <scope>NUCLEOTIDE SEQUENCE [LARGE SCALE GENOMIC DNA]</scope>
    <source>
        <strain evidence="14 15">M1</strain>
    </source>
</reference>
<evidence type="ECO:0000256" key="4">
    <source>
        <dbReference type="ARBA" id="ARBA00022516"/>
    </source>
</evidence>
<feature type="transmembrane region" description="Helical" evidence="13">
    <location>
        <begin position="98"/>
        <end position="120"/>
    </location>
</feature>
<dbReference type="InterPro" id="IPR043130">
    <property type="entry name" value="CDP-OH_PTrfase_TM_dom"/>
</dbReference>
<keyword evidence="8" id="KW-0443">Lipid metabolism</keyword>
<evidence type="ECO:0000256" key="8">
    <source>
        <dbReference type="ARBA" id="ARBA00023098"/>
    </source>
</evidence>
<dbReference type="PROSITE" id="PS00379">
    <property type="entry name" value="CDP_ALCOHOL_P_TRANSF"/>
    <property type="match status" value="1"/>
</dbReference>
<evidence type="ECO:0000256" key="13">
    <source>
        <dbReference type="SAM" id="Phobius"/>
    </source>
</evidence>
<organism evidence="14 15">
    <name type="scientific">Mycolicibacter acidiphilus</name>
    <dbReference type="NCBI Taxonomy" id="2835306"/>
    <lineage>
        <taxon>Bacteria</taxon>
        <taxon>Bacillati</taxon>
        <taxon>Actinomycetota</taxon>
        <taxon>Actinomycetes</taxon>
        <taxon>Mycobacteriales</taxon>
        <taxon>Mycobacteriaceae</taxon>
        <taxon>Mycolicibacter</taxon>
    </lineage>
</organism>
<accession>A0ABS5REG4</accession>
<feature type="transmembrane region" description="Helical" evidence="13">
    <location>
        <begin position="26"/>
        <end position="51"/>
    </location>
</feature>
<comment type="subcellular location">
    <subcellularLocation>
        <location evidence="1">Membrane</location>
        <topology evidence="1">Multi-pass membrane protein</topology>
    </subcellularLocation>
</comment>
<keyword evidence="10" id="KW-0594">Phospholipid biosynthesis</keyword>
<dbReference type="EMBL" id="JAHCLR010000004">
    <property type="protein sequence ID" value="MBS9532678.1"/>
    <property type="molecule type" value="Genomic_DNA"/>
</dbReference>
<comment type="pathway">
    <text evidence="2">Lipid metabolism; phospholipid metabolism.</text>
</comment>
<comment type="similarity">
    <text evidence="3 12">Belongs to the CDP-alcohol phosphatidyltransferase class-I family.</text>
</comment>
<keyword evidence="6 13" id="KW-0812">Transmembrane</keyword>
<evidence type="ECO:0000256" key="2">
    <source>
        <dbReference type="ARBA" id="ARBA00005074"/>
    </source>
</evidence>
<evidence type="ECO:0000256" key="11">
    <source>
        <dbReference type="ARBA" id="ARBA00023264"/>
    </source>
</evidence>
<dbReference type="InterPro" id="IPR050324">
    <property type="entry name" value="CDP-alcohol_PTase-I"/>
</dbReference>
<evidence type="ECO:0000256" key="3">
    <source>
        <dbReference type="ARBA" id="ARBA00010441"/>
    </source>
</evidence>
<dbReference type="PIRSF" id="PIRSF000847">
    <property type="entry name" value="Phos_ph_gly_syn"/>
    <property type="match status" value="1"/>
</dbReference>
<evidence type="ECO:0000256" key="7">
    <source>
        <dbReference type="ARBA" id="ARBA00022989"/>
    </source>
</evidence>